<dbReference type="GO" id="GO:0006302">
    <property type="term" value="P:double-strand break repair"/>
    <property type="evidence" value="ECO:0007669"/>
    <property type="project" value="InterPro"/>
</dbReference>
<dbReference type="InterPro" id="IPR027417">
    <property type="entry name" value="P-loop_NTPase"/>
</dbReference>
<dbReference type="PANTHER" id="PTHR43581">
    <property type="entry name" value="ATP/GTP PHOSPHATASE"/>
    <property type="match status" value="1"/>
</dbReference>
<evidence type="ECO:0000313" key="4">
    <source>
        <dbReference type="Proteomes" id="UP000319267"/>
    </source>
</evidence>
<name>A0A521B3D9_9FLAO</name>
<organism evidence="3 4">
    <name type="scientific">Flavobacterium nitrogenifigens</name>
    <dbReference type="NCBI Taxonomy" id="1617283"/>
    <lineage>
        <taxon>Bacteria</taxon>
        <taxon>Pseudomonadati</taxon>
        <taxon>Bacteroidota</taxon>
        <taxon>Flavobacteriia</taxon>
        <taxon>Flavobacteriales</taxon>
        <taxon>Flavobacteriaceae</taxon>
        <taxon>Flavobacterium</taxon>
    </lineage>
</organism>
<dbReference type="InterPro" id="IPR034139">
    <property type="entry name" value="TOPRIM_OLD"/>
</dbReference>
<dbReference type="GO" id="GO:0016887">
    <property type="term" value="F:ATP hydrolysis activity"/>
    <property type="evidence" value="ECO:0007669"/>
    <property type="project" value="InterPro"/>
</dbReference>
<keyword evidence="3" id="KW-0540">Nuclease</keyword>
<dbReference type="RefSeq" id="WP_111377050.1">
    <property type="nucleotide sequence ID" value="NZ_FXTQ01000001.1"/>
</dbReference>
<evidence type="ECO:0000259" key="2">
    <source>
        <dbReference type="Pfam" id="PF20469"/>
    </source>
</evidence>
<proteinExistence type="predicted"/>
<dbReference type="Proteomes" id="UP000319267">
    <property type="component" value="Unassembled WGS sequence"/>
</dbReference>
<protein>
    <submittedName>
        <fullName evidence="3">Putative ATP-dependent endonuclease of the OLD family</fullName>
    </submittedName>
</protein>
<feature type="domain" description="OLD protein-like TOPRIM" evidence="2">
    <location>
        <begin position="375"/>
        <end position="439"/>
    </location>
</feature>
<keyword evidence="4" id="KW-1185">Reference proteome</keyword>
<accession>A0A521B3D9</accession>
<dbReference type="SUPFAM" id="SSF52540">
    <property type="entry name" value="P-loop containing nucleoside triphosphate hydrolases"/>
    <property type="match status" value="1"/>
</dbReference>
<dbReference type="Pfam" id="PF20469">
    <property type="entry name" value="OLD-like_TOPRIM"/>
    <property type="match status" value="1"/>
</dbReference>
<dbReference type="InterPro" id="IPR051396">
    <property type="entry name" value="Bact_Antivir_Def_Nuclease"/>
</dbReference>
<dbReference type="OrthoDB" id="9792800at2"/>
<feature type="domain" description="Rad50/SbcC-type AAA" evidence="1">
    <location>
        <begin position="5"/>
        <end position="240"/>
    </location>
</feature>
<gene>
    <name evidence="3" type="ORF">SAMN06265220_101639</name>
</gene>
<evidence type="ECO:0000313" key="3">
    <source>
        <dbReference type="EMBL" id="SMO41556.1"/>
    </source>
</evidence>
<keyword evidence="3" id="KW-0255">Endonuclease</keyword>
<evidence type="ECO:0000259" key="1">
    <source>
        <dbReference type="Pfam" id="PF13476"/>
    </source>
</evidence>
<dbReference type="AlphaFoldDB" id="A0A521B3D9"/>
<dbReference type="EMBL" id="FXTQ01000001">
    <property type="protein sequence ID" value="SMO41556.1"/>
    <property type="molecule type" value="Genomic_DNA"/>
</dbReference>
<dbReference type="Gene3D" id="3.40.50.300">
    <property type="entry name" value="P-loop containing nucleotide triphosphate hydrolases"/>
    <property type="match status" value="1"/>
</dbReference>
<dbReference type="InterPro" id="IPR038729">
    <property type="entry name" value="Rad50/SbcC_AAA"/>
</dbReference>
<dbReference type="CDD" id="cd01026">
    <property type="entry name" value="TOPRIM_OLD"/>
    <property type="match status" value="1"/>
</dbReference>
<reference evidence="3 4" key="1">
    <citation type="submission" date="2017-05" db="EMBL/GenBank/DDBJ databases">
        <authorList>
            <person name="Varghese N."/>
            <person name="Submissions S."/>
        </authorList>
    </citation>
    <scope>NUCLEOTIDE SEQUENCE [LARGE SCALE GENOMIC DNA]</scope>
    <source>
        <strain evidence="3 4">DSM 29982</strain>
    </source>
</reference>
<dbReference type="Pfam" id="PF13476">
    <property type="entry name" value="AAA_23"/>
    <property type="match status" value="1"/>
</dbReference>
<dbReference type="GO" id="GO:0004519">
    <property type="term" value="F:endonuclease activity"/>
    <property type="evidence" value="ECO:0007669"/>
    <property type="project" value="UniProtKB-KW"/>
</dbReference>
<keyword evidence="3" id="KW-0378">Hydrolase</keyword>
<sequence length="546" mass="61686">MHISKIHIENFKSFKGEFNLLLENGTNIIVGDNEAGKSTIIEAIHLALTGLMNGRYLSAELTQYIFNHQAVEEYLSDLQKGVGCAPPHILIEIYLEGDSLDLFEGDMNSEKSNSKGFFLKISFDEKYKREYEELIKIGGVKSLPIEYYSILWSSFARDENITVRTIPVKSALIDSSSSKFQNGSDIYISRIIKEFLESNEIVEISQSHRKMKDFFNSDEPIKKINKKILEASKISHKKVEISVELSSKNAWESSLMTYLDDIPFHFIGKGEQCIIKTKLALSHKKAKEASIILLEEPENHLSHSNLNQLISDIKDGGENKQILVSTHSSFVSNKLGLENLIFLNNKKTIKLKDLSADTELFFEKLAGYDTLRLILCKKAILVEGDSDELVVQKAFMNENGGLLPIEKGIDVISVGTSFLRFLEIAEKLDKEVRVVTDNDGDVEALGEKYKDYLGENAKENIKICFDTEVDTGSLKIGTKDFNYNTLEPKFLKANGLNALNKLFGKSFTDVNEMHRHMRANKTDCALKIFDTARSIKFPGYILESIR</sequence>
<dbReference type="PANTHER" id="PTHR43581:SF4">
    <property type="entry name" value="ATP_GTP PHOSPHATASE"/>
    <property type="match status" value="1"/>
</dbReference>